<evidence type="ECO:0000256" key="3">
    <source>
        <dbReference type="HAMAP-Rule" id="MF_00163"/>
    </source>
</evidence>
<dbReference type="GO" id="GO:0006412">
    <property type="term" value="P:translation"/>
    <property type="evidence" value="ECO:0007669"/>
    <property type="project" value="UniProtKB-UniRule"/>
</dbReference>
<dbReference type="PIRSF" id="PIRSF004749">
    <property type="entry name" value="Pep_def"/>
    <property type="match status" value="1"/>
</dbReference>
<dbReference type="InterPro" id="IPR036821">
    <property type="entry name" value="Peptide_deformylase_sf"/>
</dbReference>
<dbReference type="SUPFAM" id="SSF56420">
    <property type="entry name" value="Peptide deformylase"/>
    <property type="match status" value="1"/>
</dbReference>
<dbReference type="GO" id="GO:0046872">
    <property type="term" value="F:metal ion binding"/>
    <property type="evidence" value="ECO:0007669"/>
    <property type="project" value="UniProtKB-KW"/>
</dbReference>
<dbReference type="EMBL" id="PEIK01000009">
    <property type="protein sequence ID" value="PIH03670.1"/>
    <property type="molecule type" value="Genomic_DNA"/>
</dbReference>
<dbReference type="Proteomes" id="UP000231322">
    <property type="component" value="Unassembled WGS sequence"/>
</dbReference>
<name>A0A2G7HEY3_9CLOT</name>
<accession>A0A2G7HEY3</accession>
<evidence type="ECO:0000313" key="4">
    <source>
        <dbReference type="EMBL" id="PIH03670.1"/>
    </source>
</evidence>
<evidence type="ECO:0000313" key="5">
    <source>
        <dbReference type="Proteomes" id="UP000231322"/>
    </source>
</evidence>
<protein>
    <recommendedName>
        <fullName evidence="3">Peptide deformylase</fullName>
        <shortName evidence="3">PDF</shortName>
        <ecNumber evidence="3">3.5.1.88</ecNumber>
    </recommendedName>
    <alternativeName>
        <fullName evidence="3">Polypeptide deformylase</fullName>
    </alternativeName>
</protein>
<keyword evidence="3" id="KW-0479">Metal-binding</keyword>
<feature type="active site" evidence="3">
    <location>
        <position position="155"/>
    </location>
</feature>
<dbReference type="HAMAP" id="MF_00163">
    <property type="entry name" value="Pep_deformylase"/>
    <property type="match status" value="1"/>
</dbReference>
<dbReference type="EC" id="3.5.1.88" evidence="3"/>
<dbReference type="NCBIfam" id="NF001159">
    <property type="entry name" value="PRK00150.1-3"/>
    <property type="match status" value="1"/>
</dbReference>
<keyword evidence="2 3" id="KW-0408">Iron</keyword>
<proteinExistence type="inferred from homology"/>
<dbReference type="PANTHER" id="PTHR10458:SF22">
    <property type="entry name" value="PEPTIDE DEFORMYLASE"/>
    <property type="match status" value="1"/>
</dbReference>
<feature type="binding site" evidence="3">
    <location>
        <position position="158"/>
    </location>
    <ligand>
        <name>Fe cation</name>
        <dbReference type="ChEBI" id="CHEBI:24875"/>
    </ligand>
</feature>
<feature type="binding site" evidence="3">
    <location>
        <position position="154"/>
    </location>
    <ligand>
        <name>Fe cation</name>
        <dbReference type="ChEBI" id="CHEBI:24875"/>
    </ligand>
</feature>
<comment type="function">
    <text evidence="3">Removes the formyl group from the N-terminal Met of newly synthesized proteins. Requires at least a dipeptide for an efficient rate of reaction. N-terminal L-methionine is a prerequisite for activity but the enzyme has broad specificity at other positions.</text>
</comment>
<keyword evidence="5" id="KW-1185">Reference proteome</keyword>
<keyword evidence="3" id="KW-0378">Hydrolase</keyword>
<gene>
    <name evidence="3 4" type="primary">def</name>
    <name evidence="4" type="ORF">CS538_11785</name>
</gene>
<comment type="catalytic activity">
    <reaction evidence="3">
        <text>N-terminal N-formyl-L-methionyl-[peptide] + H2O = N-terminal L-methionyl-[peptide] + formate</text>
        <dbReference type="Rhea" id="RHEA:24420"/>
        <dbReference type="Rhea" id="RHEA-COMP:10639"/>
        <dbReference type="Rhea" id="RHEA-COMP:10640"/>
        <dbReference type="ChEBI" id="CHEBI:15377"/>
        <dbReference type="ChEBI" id="CHEBI:15740"/>
        <dbReference type="ChEBI" id="CHEBI:49298"/>
        <dbReference type="ChEBI" id="CHEBI:64731"/>
        <dbReference type="EC" id="3.5.1.88"/>
    </reaction>
</comment>
<dbReference type="RefSeq" id="WP_003401351.1">
    <property type="nucleotide sequence ID" value="NZ_PEIK01000009.1"/>
</dbReference>
<evidence type="ECO:0000256" key="1">
    <source>
        <dbReference type="ARBA" id="ARBA00010759"/>
    </source>
</evidence>
<dbReference type="GO" id="GO:0042586">
    <property type="term" value="F:peptide deformylase activity"/>
    <property type="evidence" value="ECO:0007669"/>
    <property type="project" value="UniProtKB-UniRule"/>
</dbReference>
<dbReference type="NCBIfam" id="TIGR00079">
    <property type="entry name" value="pept_deformyl"/>
    <property type="match status" value="1"/>
</dbReference>
<comment type="cofactor">
    <cofactor evidence="3">
        <name>Fe(2+)</name>
        <dbReference type="ChEBI" id="CHEBI:29033"/>
    </cofactor>
    <text evidence="3">Binds 1 Fe(2+) ion.</text>
</comment>
<comment type="caution">
    <text evidence="4">The sequence shown here is derived from an EMBL/GenBank/DDBJ whole genome shotgun (WGS) entry which is preliminary data.</text>
</comment>
<dbReference type="AlphaFoldDB" id="A0A2G7HEY3"/>
<dbReference type="Gene3D" id="3.90.45.10">
    <property type="entry name" value="Peptide deformylase"/>
    <property type="match status" value="1"/>
</dbReference>
<dbReference type="FunFam" id="3.90.45.10:FF:000014">
    <property type="entry name" value="Peptide deformylase"/>
    <property type="match status" value="1"/>
</dbReference>
<dbReference type="Pfam" id="PF01327">
    <property type="entry name" value="Pep_deformylase"/>
    <property type="match status" value="1"/>
</dbReference>
<dbReference type="CDD" id="cd00487">
    <property type="entry name" value="Pep_deformylase"/>
    <property type="match status" value="1"/>
</dbReference>
<organism evidence="4 5">
    <name type="scientific">Clostridium combesii</name>
    <dbReference type="NCBI Taxonomy" id="39481"/>
    <lineage>
        <taxon>Bacteria</taxon>
        <taxon>Bacillati</taxon>
        <taxon>Bacillota</taxon>
        <taxon>Clostridia</taxon>
        <taxon>Eubacteriales</taxon>
        <taxon>Clostridiaceae</taxon>
        <taxon>Clostridium</taxon>
    </lineage>
</organism>
<dbReference type="InterPro" id="IPR023635">
    <property type="entry name" value="Peptide_deformylase"/>
</dbReference>
<feature type="binding site" evidence="3">
    <location>
        <position position="112"/>
    </location>
    <ligand>
        <name>Fe cation</name>
        <dbReference type="ChEBI" id="CHEBI:24875"/>
    </ligand>
</feature>
<dbReference type="PANTHER" id="PTHR10458">
    <property type="entry name" value="PEPTIDE DEFORMYLASE"/>
    <property type="match status" value="1"/>
</dbReference>
<comment type="similarity">
    <text evidence="1 3">Belongs to the polypeptide deformylase family.</text>
</comment>
<evidence type="ECO:0000256" key="2">
    <source>
        <dbReference type="ARBA" id="ARBA00023004"/>
    </source>
</evidence>
<reference evidence="4 5" key="1">
    <citation type="submission" date="2017-10" db="EMBL/GenBank/DDBJ databases">
        <title>Reclassification of Eubacterium combesii and discrepancies in the nomenclature of botulinum neurotoxin producing clostridia. Request for an Opinion.</title>
        <authorList>
            <person name="Dobritsa A.P."/>
            <person name="Kutumbaka K.K."/>
            <person name="Samadpour M."/>
        </authorList>
    </citation>
    <scope>NUCLEOTIDE SEQUENCE [LARGE SCALE GENOMIC DNA]</scope>
    <source>
        <strain evidence="4 5">DSM 20696</strain>
    </source>
</reference>
<dbReference type="PRINTS" id="PR01576">
    <property type="entry name" value="PDEFORMYLASE"/>
</dbReference>
<keyword evidence="3" id="KW-0648">Protein biosynthesis</keyword>
<sequence length="178" mass="20077">MYNLVIHDKKEGVLKLLALRVIMAIREILQVGDKTLKRVSKKVECIDDEITGIIKDLKDTLYAGTGIGLAAPQIGYLKRIFIIDLRNGQEPIILINPKFSKKIGKEESEEGCLSYPGYEGIVIRPRRVAITGLNEKGEEVTYEATGLLKNAFCHEYDHLDGIVYIDKAKKVYKVEQIE</sequence>